<dbReference type="Gene3D" id="3.40.1000.10">
    <property type="entry name" value="Mog1/PsbP, alpha/beta/alpha sandwich"/>
    <property type="match status" value="1"/>
</dbReference>
<sequence length="1026" mass="113314">MAAQCTAQCFVQAAAPARPVRPARRSPVVCAAAAGAVPTRRQALQLATTLAVAPLLAGSASAAKVPKGFVAVKDSQDGYAFLYPFGWQEVSVDGQDVVYKDVIEPLESASVSLVPTDKKDVAEYGDKMEVAYTLAEKVLTSPSQEVSLLAVNERVTEGRRYFDFEFTAKSRGYTRHALASVTVGNGKFYTLVTGSNEKRWGKMKDKVKIVVDSFIVEDRHAPPQDSPQQGRLQRKLRDRGVRSAAKLRQQRALQRLRSGQGGVNDLLEEDSGSGGDSEEEPQSSDGGKPAWGRLAWPRPPRQLRGGSGGGTGLEDDLEDEEEEEEGAEEEEEAADWDFVVEDEDNAAAAFAELRGVTGGSAMNDDERHQLLCQLRLLRLLGALPSGAELSPEERACVAAALEIERNLKQQCEQANNLEGWRRADAGMKQKFEECPVVKRGEHTCQMGRHCAFCRHDRRKRIVLHPLRFQGSRSPVAWLEPELRRRGLLPGEQSPEHGMLHAPMGSSDEEAGAQGQPSNSDSSSSEDGETLLQRYRRRHPVQQQGQRQRQQQRQAAGHKRRRGAVQQARASSGGVSKEEEEDKEEEEEREQGNDGDESSGSDSDPPQDESDASDRGKKPRRHPRIGVDCWARAFVYHAIQRYPARLDAMLLALTRRYLDATLEEEQPGSRAGLARAVVLRYGHLLRRHWASFQRDVSDFNVLQNQRKEKTLKNARIAESLQDQLYAPTVQLERQERLHGVDIAAELARFDAAAAARRRQQARQGRRAGRAAAAAADGSEEEDSEGLLLRIEGEPLGEAAVEGGGHASPDEEEEEDEFGEDSELQMGQPPFAVGDGGSGDEDDNGSGSGRCLLGRQAARQQAQQAEAQQTQRAQQEEEDEVIVIDSDGDGDAPQEQQQQQQQQQEAQQQPPAAPSSGVRCNFCGGPHLTSDCEDCGAWIKTDWLDNEDDDREQCLVDSYKFDHQQFKVLLNSDTVCEVYFNPAGENPKWEPEYIKIARSQDSETKSATFCNNNGVLADEGWYTFDHCS</sequence>
<feature type="region of interest" description="Disordered" evidence="1">
    <location>
        <begin position="487"/>
        <end position="621"/>
    </location>
</feature>
<feature type="compositionally biased region" description="Acidic residues" evidence="1">
    <location>
        <begin position="808"/>
        <end position="821"/>
    </location>
</feature>
<feature type="compositionally biased region" description="Low complexity" evidence="1">
    <location>
        <begin position="540"/>
        <end position="554"/>
    </location>
</feature>
<dbReference type="EMBL" id="LHPG02000012">
    <property type="protein sequence ID" value="PRW44867.1"/>
    <property type="molecule type" value="Genomic_DNA"/>
</dbReference>
<organism evidence="3 4">
    <name type="scientific">Chlorella sorokiniana</name>
    <name type="common">Freshwater green alga</name>
    <dbReference type="NCBI Taxonomy" id="3076"/>
    <lineage>
        <taxon>Eukaryota</taxon>
        <taxon>Viridiplantae</taxon>
        <taxon>Chlorophyta</taxon>
        <taxon>core chlorophytes</taxon>
        <taxon>Trebouxiophyceae</taxon>
        <taxon>Chlorellales</taxon>
        <taxon>Chlorellaceae</taxon>
        <taxon>Chlorella clade</taxon>
        <taxon>Chlorella</taxon>
    </lineage>
</organism>
<feature type="region of interest" description="Disordered" evidence="1">
    <location>
        <begin position="797"/>
        <end position="915"/>
    </location>
</feature>
<feature type="compositionally biased region" description="Low complexity" evidence="1">
    <location>
        <begin position="853"/>
        <end position="871"/>
    </location>
</feature>
<dbReference type="InterPro" id="IPR002683">
    <property type="entry name" value="PsbP_C"/>
</dbReference>
<proteinExistence type="predicted"/>
<evidence type="ECO:0000313" key="3">
    <source>
        <dbReference type="EMBL" id="PRW44867.1"/>
    </source>
</evidence>
<name>A0A2P6TKP3_CHLSO</name>
<dbReference type="PANTHER" id="PTHR31407:SF4">
    <property type="entry name" value="PSBP-LIKE PROTEIN 1, CHLOROPLASTIC"/>
    <property type="match status" value="1"/>
</dbReference>
<dbReference type="NCBIfam" id="NF040946">
    <property type="entry name" value="PSII_PsbP"/>
    <property type="match status" value="1"/>
</dbReference>
<evidence type="ECO:0000313" key="4">
    <source>
        <dbReference type="Proteomes" id="UP000239899"/>
    </source>
</evidence>
<dbReference type="InterPro" id="IPR016123">
    <property type="entry name" value="Mog1/PsbP_a/b/a-sand"/>
</dbReference>
<dbReference type="OrthoDB" id="2014109at2759"/>
<dbReference type="SUPFAM" id="SSF55724">
    <property type="entry name" value="Mog1p/PsbP-like"/>
    <property type="match status" value="1"/>
</dbReference>
<dbReference type="PANTHER" id="PTHR31407">
    <property type="match status" value="1"/>
</dbReference>
<comment type="caution">
    <text evidence="3">The sequence shown here is derived from an EMBL/GenBank/DDBJ whole genome shotgun (WGS) entry which is preliminary data.</text>
</comment>
<dbReference type="STRING" id="3076.A0A2P6TKP3"/>
<keyword evidence="4" id="KW-1185">Reference proteome</keyword>
<dbReference type="AlphaFoldDB" id="A0A2P6TKP3"/>
<feature type="compositionally biased region" description="Acidic residues" evidence="1">
    <location>
        <begin position="266"/>
        <end position="282"/>
    </location>
</feature>
<feature type="compositionally biased region" description="Low complexity" evidence="1">
    <location>
        <begin position="891"/>
        <end position="908"/>
    </location>
</feature>
<feature type="region of interest" description="Disordered" evidence="1">
    <location>
        <begin position="759"/>
        <end position="783"/>
    </location>
</feature>
<protein>
    <submittedName>
        <fullName evidence="3">PsbP chloroplastic</fullName>
    </submittedName>
</protein>
<feature type="compositionally biased region" description="Acidic residues" evidence="1">
    <location>
        <begin position="313"/>
        <end position="337"/>
    </location>
</feature>
<feature type="domain" description="PsbP C-terminal" evidence="2">
    <location>
        <begin position="67"/>
        <end position="215"/>
    </location>
</feature>
<reference evidence="3 4" key="1">
    <citation type="journal article" date="2018" name="Plant J.">
        <title>Genome sequences of Chlorella sorokiniana UTEX 1602 and Micractinium conductrix SAG 241.80: implications to maltose excretion by a green alga.</title>
        <authorList>
            <person name="Arriola M.B."/>
            <person name="Velmurugan N."/>
            <person name="Zhang Y."/>
            <person name="Plunkett M.H."/>
            <person name="Hondzo H."/>
            <person name="Barney B.M."/>
        </authorList>
    </citation>
    <scope>NUCLEOTIDE SEQUENCE [LARGE SCALE GENOMIC DNA]</scope>
    <source>
        <strain evidence="4">UTEX 1602</strain>
    </source>
</reference>
<gene>
    <name evidence="3" type="ORF">C2E21_6264</name>
</gene>
<dbReference type="Pfam" id="PF01789">
    <property type="entry name" value="PsbP"/>
    <property type="match status" value="1"/>
</dbReference>
<feature type="region of interest" description="Disordered" evidence="1">
    <location>
        <begin position="218"/>
        <end position="337"/>
    </location>
</feature>
<dbReference type="Proteomes" id="UP000239899">
    <property type="component" value="Unassembled WGS sequence"/>
</dbReference>
<evidence type="ECO:0000259" key="2">
    <source>
        <dbReference type="Pfam" id="PF01789"/>
    </source>
</evidence>
<dbReference type="GO" id="GO:0015979">
    <property type="term" value="P:photosynthesis"/>
    <property type="evidence" value="ECO:0007669"/>
    <property type="project" value="InterPro"/>
</dbReference>
<feature type="compositionally biased region" description="Acidic residues" evidence="1">
    <location>
        <begin position="874"/>
        <end position="890"/>
    </location>
</feature>
<feature type="compositionally biased region" description="Acidic residues" evidence="1">
    <location>
        <begin position="577"/>
        <end position="610"/>
    </location>
</feature>
<dbReference type="GO" id="GO:0019898">
    <property type="term" value="C:extrinsic component of membrane"/>
    <property type="evidence" value="ECO:0007669"/>
    <property type="project" value="InterPro"/>
</dbReference>
<feature type="compositionally biased region" description="Low complexity" evidence="1">
    <location>
        <begin position="242"/>
        <end position="258"/>
    </location>
</feature>
<dbReference type="GO" id="GO:0009654">
    <property type="term" value="C:photosystem II oxygen evolving complex"/>
    <property type="evidence" value="ECO:0007669"/>
    <property type="project" value="InterPro"/>
</dbReference>
<accession>A0A2P6TKP3</accession>
<dbReference type="GO" id="GO:0005509">
    <property type="term" value="F:calcium ion binding"/>
    <property type="evidence" value="ECO:0007669"/>
    <property type="project" value="InterPro"/>
</dbReference>
<evidence type="ECO:0000256" key="1">
    <source>
        <dbReference type="SAM" id="MobiDB-lite"/>
    </source>
</evidence>